<proteinExistence type="predicted"/>
<protein>
    <recommendedName>
        <fullName evidence="1">Amine oxidase domain-containing protein</fullName>
    </recommendedName>
</protein>
<gene>
    <name evidence="2" type="ORF">DPBNPPHM_01191</name>
</gene>
<reference evidence="2 3" key="1">
    <citation type="submission" date="2019-11" db="EMBL/GenBank/DDBJ databases">
        <authorList>
            <person name="Holert J."/>
        </authorList>
    </citation>
    <scope>NUCLEOTIDE SEQUENCE [LARGE SCALE GENOMIC DNA]</scope>
    <source>
        <strain evidence="2">BC5_2</strain>
    </source>
</reference>
<dbReference type="AlphaFoldDB" id="A0A5S9PNF7"/>
<dbReference type="InterPro" id="IPR002937">
    <property type="entry name" value="Amino_oxidase"/>
</dbReference>
<dbReference type="Proteomes" id="UP000434580">
    <property type="component" value="Unassembled WGS sequence"/>
</dbReference>
<accession>A0A5S9PNF7</accession>
<evidence type="ECO:0000313" key="2">
    <source>
        <dbReference type="EMBL" id="CAA0105588.1"/>
    </source>
</evidence>
<sequence length="418" mass="47703">MKIAIIGSGISGLSAAWMLYKDHDITLFEKADRLGGHTATIDVDYKGENHAIDTGFIVYNDWTYPNFIRLMQACGVESIPTKMGFSVTAHNHSYEYSGASFKTLFAQRKNLFSVKHWGMIYDIVRFNREAISDLEKNAISAQETLGHYLKKNGYGQQFINYYLIPMGCAIWSASTEEMLNFPLYFFVRFFKNHGLLSVTDRPQWRVLKGGSRAYLAPLTRPFADRIRLSRDIKTVIRTDDDVTLVFADGTQDVFDQVVFACHSDEALALLETPTAEEKQILEAIPYRMNDVVLHTDTSLLPKVRETWSSWNYFIDDHKTDRPVLTYNMNILQSLKSRHTFCVTLNATELIDPSKIIGRYQYSHPVFTLDGIDAQEQWQAINGVKRTWFCGAYWRNGFHEDGCASGIRVAEGLGSTWPT</sequence>
<dbReference type="SUPFAM" id="SSF51905">
    <property type="entry name" value="FAD/NAD(P)-binding domain"/>
    <property type="match status" value="1"/>
</dbReference>
<dbReference type="PANTHER" id="PTHR42923">
    <property type="entry name" value="PROTOPORPHYRINOGEN OXIDASE"/>
    <property type="match status" value="1"/>
</dbReference>
<dbReference type="GO" id="GO:0016491">
    <property type="term" value="F:oxidoreductase activity"/>
    <property type="evidence" value="ECO:0007669"/>
    <property type="project" value="InterPro"/>
</dbReference>
<dbReference type="InterPro" id="IPR036188">
    <property type="entry name" value="FAD/NAD-bd_sf"/>
</dbReference>
<dbReference type="Pfam" id="PF01593">
    <property type="entry name" value="Amino_oxidase"/>
    <property type="match status" value="1"/>
</dbReference>
<dbReference type="PANTHER" id="PTHR42923:SF17">
    <property type="entry name" value="AMINE OXIDASE DOMAIN-CONTAINING PROTEIN"/>
    <property type="match status" value="1"/>
</dbReference>
<evidence type="ECO:0000313" key="3">
    <source>
        <dbReference type="Proteomes" id="UP000434580"/>
    </source>
</evidence>
<dbReference type="EMBL" id="CACSII010000012">
    <property type="protein sequence ID" value="CAA0105588.1"/>
    <property type="molecule type" value="Genomic_DNA"/>
</dbReference>
<name>A0A5S9PNF7_9GAMM</name>
<feature type="domain" description="Amine oxidase" evidence="1">
    <location>
        <begin position="10"/>
        <end position="287"/>
    </location>
</feature>
<organism evidence="2 3">
    <name type="scientific">BD1-7 clade bacterium</name>
    <dbReference type="NCBI Taxonomy" id="2029982"/>
    <lineage>
        <taxon>Bacteria</taxon>
        <taxon>Pseudomonadati</taxon>
        <taxon>Pseudomonadota</taxon>
        <taxon>Gammaproteobacteria</taxon>
        <taxon>Cellvibrionales</taxon>
        <taxon>Spongiibacteraceae</taxon>
        <taxon>BD1-7 clade</taxon>
    </lineage>
</organism>
<dbReference type="OrthoDB" id="20837at2"/>
<dbReference type="Gene3D" id="3.50.50.60">
    <property type="entry name" value="FAD/NAD(P)-binding domain"/>
    <property type="match status" value="1"/>
</dbReference>
<dbReference type="InterPro" id="IPR050464">
    <property type="entry name" value="Zeta_carotene_desat/Oxidored"/>
</dbReference>
<evidence type="ECO:0000259" key="1">
    <source>
        <dbReference type="Pfam" id="PF01593"/>
    </source>
</evidence>